<organism evidence="6 7">
    <name type="scientific">Leeia speluncae</name>
    <dbReference type="NCBI Taxonomy" id="2884804"/>
    <lineage>
        <taxon>Bacteria</taxon>
        <taxon>Pseudomonadati</taxon>
        <taxon>Pseudomonadota</taxon>
        <taxon>Betaproteobacteria</taxon>
        <taxon>Neisseriales</taxon>
        <taxon>Leeiaceae</taxon>
        <taxon>Leeia</taxon>
    </lineage>
</organism>
<evidence type="ECO:0000256" key="2">
    <source>
        <dbReference type="ARBA" id="ARBA00023015"/>
    </source>
</evidence>
<keyword evidence="4" id="KW-0804">Transcription</keyword>
<keyword evidence="3" id="KW-0238">DNA-binding</keyword>
<dbReference type="InterPro" id="IPR000847">
    <property type="entry name" value="LysR_HTH_N"/>
</dbReference>
<dbReference type="InterPro" id="IPR036390">
    <property type="entry name" value="WH_DNA-bd_sf"/>
</dbReference>
<dbReference type="Proteomes" id="UP001165395">
    <property type="component" value="Unassembled WGS sequence"/>
</dbReference>
<dbReference type="PANTHER" id="PTHR30126:SF88">
    <property type="entry name" value="TRANSCRIPTIONAL REGULATOR-RELATED"/>
    <property type="match status" value="1"/>
</dbReference>
<gene>
    <name evidence="6" type="ORF">LIN78_16890</name>
</gene>
<protein>
    <submittedName>
        <fullName evidence="6">LysR family transcriptional regulator</fullName>
    </submittedName>
</protein>
<keyword evidence="2" id="KW-0805">Transcription regulation</keyword>
<evidence type="ECO:0000313" key="6">
    <source>
        <dbReference type="EMBL" id="MCB6185225.1"/>
    </source>
</evidence>
<evidence type="ECO:0000259" key="5">
    <source>
        <dbReference type="PROSITE" id="PS50931"/>
    </source>
</evidence>
<comment type="similarity">
    <text evidence="1">Belongs to the LysR transcriptional regulatory family.</text>
</comment>
<evidence type="ECO:0000256" key="1">
    <source>
        <dbReference type="ARBA" id="ARBA00009437"/>
    </source>
</evidence>
<dbReference type="InterPro" id="IPR036388">
    <property type="entry name" value="WH-like_DNA-bd_sf"/>
</dbReference>
<dbReference type="InterPro" id="IPR005119">
    <property type="entry name" value="LysR_subst-bd"/>
</dbReference>
<dbReference type="PRINTS" id="PR00039">
    <property type="entry name" value="HTHLYSR"/>
</dbReference>
<keyword evidence="7" id="KW-1185">Reference proteome</keyword>
<accession>A0ABS8DAJ7</accession>
<dbReference type="SUPFAM" id="SSF46785">
    <property type="entry name" value="Winged helix' DNA-binding domain"/>
    <property type="match status" value="1"/>
</dbReference>
<feature type="domain" description="HTH lysR-type" evidence="5">
    <location>
        <begin position="1"/>
        <end position="65"/>
    </location>
</feature>
<dbReference type="PANTHER" id="PTHR30126">
    <property type="entry name" value="HTH-TYPE TRANSCRIPTIONAL REGULATOR"/>
    <property type="match status" value="1"/>
</dbReference>
<dbReference type="SUPFAM" id="SSF53850">
    <property type="entry name" value="Periplasmic binding protein-like II"/>
    <property type="match status" value="1"/>
</dbReference>
<proteinExistence type="inferred from homology"/>
<dbReference type="Pfam" id="PF03466">
    <property type="entry name" value="LysR_substrate"/>
    <property type="match status" value="1"/>
</dbReference>
<dbReference type="RefSeq" id="WP_227182056.1">
    <property type="nucleotide sequence ID" value="NZ_JAJBZT010000013.1"/>
</dbReference>
<name>A0ABS8DAJ7_9NEIS</name>
<dbReference type="PROSITE" id="PS50931">
    <property type="entry name" value="HTH_LYSR"/>
    <property type="match status" value="1"/>
</dbReference>
<evidence type="ECO:0000313" key="7">
    <source>
        <dbReference type="Proteomes" id="UP001165395"/>
    </source>
</evidence>
<dbReference type="Gene3D" id="3.40.190.290">
    <property type="match status" value="1"/>
</dbReference>
<sequence length="311" mass="34329">MNLKLPRTSAEQWRVLQAVVESGGFAQAAELLHKSQSAISYTVAKLQEQIGVALLEQDGRRMKLTEVGATLLRHAVPVVDGLSRLEQHAAILAQGWEAELHLAVEAIFPNVVLFQALARFAEQCPNTLLQVHEVVMSGADEAVESGEVDLVIASSIPKGYLGEQMLDASLVAFAAPNHPLHNYDRLLTTDDLFEHTQVVVRDSGTQNPRDSGWLGAKQRWTVSYPQTSIDMVKSGLAFAWLPKHLVYEDYHQGRLKPLPLRHGRERRIPLYLVASAKQATGPAARLLARCLLDAASAWKDFECPAECMESK</sequence>
<dbReference type="Gene3D" id="1.10.10.10">
    <property type="entry name" value="Winged helix-like DNA-binding domain superfamily/Winged helix DNA-binding domain"/>
    <property type="match status" value="1"/>
</dbReference>
<comment type="caution">
    <text evidence="6">The sequence shown here is derived from an EMBL/GenBank/DDBJ whole genome shotgun (WGS) entry which is preliminary data.</text>
</comment>
<evidence type="ECO:0000256" key="3">
    <source>
        <dbReference type="ARBA" id="ARBA00023125"/>
    </source>
</evidence>
<dbReference type="Pfam" id="PF00126">
    <property type="entry name" value="HTH_1"/>
    <property type="match status" value="1"/>
</dbReference>
<evidence type="ECO:0000256" key="4">
    <source>
        <dbReference type="ARBA" id="ARBA00023163"/>
    </source>
</evidence>
<reference evidence="6" key="1">
    <citation type="submission" date="2021-10" db="EMBL/GenBank/DDBJ databases">
        <title>The complete genome sequence of Leeia sp. TBRC 13508.</title>
        <authorList>
            <person name="Charoenyingcharoen P."/>
            <person name="Yukphan P."/>
        </authorList>
    </citation>
    <scope>NUCLEOTIDE SEQUENCE</scope>
    <source>
        <strain evidence="6">TBRC 13508</strain>
    </source>
</reference>
<dbReference type="EMBL" id="JAJBZT010000013">
    <property type="protein sequence ID" value="MCB6185225.1"/>
    <property type="molecule type" value="Genomic_DNA"/>
</dbReference>